<feature type="region of interest" description="Disordered" evidence="1">
    <location>
        <begin position="43"/>
        <end position="108"/>
    </location>
</feature>
<evidence type="ECO:0000313" key="2">
    <source>
        <dbReference type="EMBL" id="RLW11147.1"/>
    </source>
</evidence>
<dbReference type="Proteomes" id="UP000276834">
    <property type="component" value="Unassembled WGS sequence"/>
</dbReference>
<comment type="caution">
    <text evidence="2">The sequence shown here is derived from an EMBL/GenBank/DDBJ whole genome shotgun (WGS) entry which is preliminary data.</text>
</comment>
<dbReference type="EMBL" id="QUSF01000003">
    <property type="protein sequence ID" value="RLW11147.1"/>
    <property type="molecule type" value="Genomic_DNA"/>
</dbReference>
<protein>
    <submittedName>
        <fullName evidence="2">Uncharacterized protein</fullName>
    </submittedName>
</protein>
<proteinExistence type="predicted"/>
<accession>A0A3L8SYR9</accession>
<keyword evidence="3" id="KW-1185">Reference proteome</keyword>
<sequence length="108" mass="12497">MISNRFLQEEGETSGSKVLQCMLVSLHSELDIQRYMMKIESSQRALRRPINKEPQGRVGEAEVWRAGRLLPPSPRWPRGREKEAEEQDDELEERNSRSFYNLSPVAGP</sequence>
<evidence type="ECO:0000256" key="1">
    <source>
        <dbReference type="SAM" id="MobiDB-lite"/>
    </source>
</evidence>
<evidence type="ECO:0000313" key="3">
    <source>
        <dbReference type="Proteomes" id="UP000276834"/>
    </source>
</evidence>
<feature type="compositionally biased region" description="Basic and acidic residues" evidence="1">
    <location>
        <begin position="50"/>
        <end position="65"/>
    </location>
</feature>
<name>A0A3L8SYR9_CHLGU</name>
<reference evidence="2 3" key="1">
    <citation type="journal article" date="2018" name="Proc. R. Soc. B">
        <title>A non-coding region near Follistatin controls head colour polymorphism in the Gouldian finch.</title>
        <authorList>
            <person name="Toomey M.B."/>
            <person name="Marques C.I."/>
            <person name="Andrade P."/>
            <person name="Araujo P.M."/>
            <person name="Sabatino S."/>
            <person name="Gazda M.A."/>
            <person name="Afonso S."/>
            <person name="Lopes R.J."/>
            <person name="Corbo J.C."/>
            <person name="Carneiro M."/>
        </authorList>
    </citation>
    <scope>NUCLEOTIDE SEQUENCE [LARGE SCALE GENOMIC DNA]</scope>
    <source>
        <strain evidence="2">Red01</strain>
        <tissue evidence="2">Muscle</tissue>
    </source>
</reference>
<dbReference type="AlphaFoldDB" id="A0A3L8SYR9"/>
<organism evidence="2 3">
    <name type="scientific">Chloebia gouldiae</name>
    <name type="common">Gouldian finch</name>
    <name type="synonym">Erythrura gouldiae</name>
    <dbReference type="NCBI Taxonomy" id="44316"/>
    <lineage>
        <taxon>Eukaryota</taxon>
        <taxon>Metazoa</taxon>
        <taxon>Chordata</taxon>
        <taxon>Craniata</taxon>
        <taxon>Vertebrata</taxon>
        <taxon>Euteleostomi</taxon>
        <taxon>Archelosauria</taxon>
        <taxon>Archosauria</taxon>
        <taxon>Dinosauria</taxon>
        <taxon>Saurischia</taxon>
        <taxon>Theropoda</taxon>
        <taxon>Coelurosauria</taxon>
        <taxon>Aves</taxon>
        <taxon>Neognathae</taxon>
        <taxon>Neoaves</taxon>
        <taxon>Telluraves</taxon>
        <taxon>Australaves</taxon>
        <taxon>Passeriformes</taxon>
        <taxon>Passeroidea</taxon>
        <taxon>Passeridae</taxon>
        <taxon>Chloebia</taxon>
    </lineage>
</organism>
<gene>
    <name evidence="2" type="ORF">DV515_00001439</name>
</gene>